<evidence type="ECO:0000313" key="2">
    <source>
        <dbReference type="Proteomes" id="UP001596388"/>
    </source>
</evidence>
<dbReference type="GeneID" id="79271549"/>
<name>A0ABD5X3U0_9EURY</name>
<dbReference type="Proteomes" id="UP001596388">
    <property type="component" value="Unassembled WGS sequence"/>
</dbReference>
<keyword evidence="2" id="KW-1185">Reference proteome</keyword>
<gene>
    <name evidence="1" type="ORF">ACFQKD_16280</name>
</gene>
<evidence type="ECO:0000313" key="1">
    <source>
        <dbReference type="EMBL" id="MFC7098863.1"/>
    </source>
</evidence>
<comment type="caution">
    <text evidence="1">The sequence shown here is derived from an EMBL/GenBank/DDBJ whole genome shotgun (WGS) entry which is preliminary data.</text>
</comment>
<proteinExistence type="predicted"/>
<dbReference type="AlphaFoldDB" id="A0ABD5X3U0"/>
<sequence length="189" mass="21060">MKNPHHTGDETPSWTDLSSTERTILYMLARIERDRDEQNREVTERTLERLIPERDLDYGAHNSALGSLTDKELLTNIDGKYFLTDAGQRVLRVEYARLGSVLDPDIHGVRDSFPSCPNCGDPVTEIEVMAPGCVRAGPCGCQLPGPLGADPLIDSLGKALQLTADDDARYHLRQAMQLAFARSHHYTDQ</sequence>
<protein>
    <submittedName>
        <fullName evidence="1">Uncharacterized protein</fullName>
    </submittedName>
</protein>
<dbReference type="EMBL" id="JBHTAG010000004">
    <property type="protein sequence ID" value="MFC7098863.1"/>
    <property type="molecule type" value="Genomic_DNA"/>
</dbReference>
<accession>A0ABD5X3U0</accession>
<organism evidence="1 2">
    <name type="scientific">Halobaculum marinum</name>
    <dbReference type="NCBI Taxonomy" id="3031996"/>
    <lineage>
        <taxon>Archaea</taxon>
        <taxon>Methanobacteriati</taxon>
        <taxon>Methanobacteriota</taxon>
        <taxon>Stenosarchaea group</taxon>
        <taxon>Halobacteria</taxon>
        <taxon>Halobacteriales</taxon>
        <taxon>Haloferacaceae</taxon>
        <taxon>Halobaculum</taxon>
    </lineage>
</organism>
<dbReference type="RefSeq" id="WP_276239578.1">
    <property type="nucleotide sequence ID" value="NZ_CP119990.1"/>
</dbReference>
<reference evidence="1 2" key="1">
    <citation type="journal article" date="2019" name="Int. J. Syst. Evol. Microbiol.">
        <title>The Global Catalogue of Microorganisms (GCM) 10K type strain sequencing project: providing services to taxonomists for standard genome sequencing and annotation.</title>
        <authorList>
            <consortium name="The Broad Institute Genomics Platform"/>
            <consortium name="The Broad Institute Genome Sequencing Center for Infectious Disease"/>
            <person name="Wu L."/>
            <person name="Ma J."/>
        </authorList>
    </citation>
    <scope>NUCLEOTIDE SEQUENCE [LARGE SCALE GENOMIC DNA]</scope>
    <source>
        <strain evidence="1 2">DT55</strain>
    </source>
</reference>